<keyword evidence="3" id="KW-1185">Reference proteome</keyword>
<evidence type="ECO:0008006" key="4">
    <source>
        <dbReference type="Google" id="ProtNLM"/>
    </source>
</evidence>
<gene>
    <name evidence="2" type="ORF">CK501_02940</name>
</gene>
<dbReference type="OrthoDB" id="332175at2"/>
<evidence type="ECO:0000313" key="2">
    <source>
        <dbReference type="EMBL" id="PAU82121.1"/>
    </source>
</evidence>
<dbReference type="AlphaFoldDB" id="A0A2A2F9E6"/>
<dbReference type="EMBL" id="NSKD01000001">
    <property type="protein sequence ID" value="PAU82121.1"/>
    <property type="molecule type" value="Genomic_DNA"/>
</dbReference>
<comment type="caution">
    <text evidence="2">The sequence shown here is derived from an EMBL/GenBank/DDBJ whole genome shotgun (WGS) entry which is preliminary data.</text>
</comment>
<organism evidence="2 3">
    <name type="scientific">Halovibrio salipaludis</name>
    <dbReference type="NCBI Taxonomy" id="2032626"/>
    <lineage>
        <taxon>Bacteria</taxon>
        <taxon>Pseudomonadati</taxon>
        <taxon>Pseudomonadota</taxon>
        <taxon>Gammaproteobacteria</taxon>
        <taxon>Oceanospirillales</taxon>
        <taxon>Halomonadaceae</taxon>
        <taxon>Halovibrio</taxon>
    </lineage>
</organism>
<protein>
    <recommendedName>
        <fullName evidence="4">Multidrug transporter</fullName>
    </recommendedName>
</protein>
<evidence type="ECO:0000256" key="1">
    <source>
        <dbReference type="SAM" id="SignalP"/>
    </source>
</evidence>
<sequence length="110" mass="11202">MKKLSTLITVAFLSGFMAFAGPAQAQRVEEKPSALAMVGDAVIARPLLLGATVVGSVVHTVTLPFSALGGNADEVGETLVVGPAKATFVRCLGCTQSGRNASEVVNQGDD</sequence>
<dbReference type="Proteomes" id="UP000218896">
    <property type="component" value="Unassembled WGS sequence"/>
</dbReference>
<evidence type="ECO:0000313" key="3">
    <source>
        <dbReference type="Proteomes" id="UP000218896"/>
    </source>
</evidence>
<keyword evidence="1" id="KW-0732">Signal</keyword>
<dbReference type="RefSeq" id="WP_095616217.1">
    <property type="nucleotide sequence ID" value="NZ_NSKD01000001.1"/>
</dbReference>
<feature type="signal peptide" evidence="1">
    <location>
        <begin position="1"/>
        <end position="25"/>
    </location>
</feature>
<feature type="chain" id="PRO_5013172239" description="Multidrug transporter" evidence="1">
    <location>
        <begin position="26"/>
        <end position="110"/>
    </location>
</feature>
<name>A0A2A2F9E6_9GAMM</name>
<proteinExistence type="predicted"/>
<reference evidence="2" key="1">
    <citation type="submission" date="2017-08" db="EMBL/GenBank/DDBJ databases">
        <title>Halovibrio sewagensis sp. nov., isolated from wastewater of high salinity.</title>
        <authorList>
            <person name="Dong X."/>
            <person name="Zhang G."/>
        </authorList>
    </citation>
    <scope>NUCLEOTIDE SEQUENCE [LARGE SCALE GENOMIC DNA]</scope>
    <source>
        <strain evidence="2">YL5-2</strain>
    </source>
</reference>
<accession>A0A2A2F9E6</accession>